<accession>A0AAN9KX44</accession>
<comment type="caution">
    <text evidence="1">The sequence shown here is derived from an EMBL/GenBank/DDBJ whole genome shotgun (WGS) entry which is preliminary data.</text>
</comment>
<evidence type="ECO:0000313" key="1">
    <source>
        <dbReference type="EMBL" id="KAK7323863.1"/>
    </source>
</evidence>
<proteinExistence type="predicted"/>
<sequence length="119" mass="12836">MYGAIPPPLTSGTLSAIMGNDFSPNLSLATLFSFDSQSSPSCGRNGATPLPPNLPQPLQCLEPPSLLLCLTFPFSHPRNPYSPLKSTMQGDISLFVSSPTPHAKSMPFLFKCNSYLFSR</sequence>
<name>A0AAN9KX44_CANGL</name>
<dbReference type="Proteomes" id="UP001367508">
    <property type="component" value="Unassembled WGS sequence"/>
</dbReference>
<protein>
    <submittedName>
        <fullName evidence="1">Uncharacterized protein</fullName>
    </submittedName>
</protein>
<organism evidence="1 2">
    <name type="scientific">Canavalia gladiata</name>
    <name type="common">Sword bean</name>
    <name type="synonym">Dolichos gladiatus</name>
    <dbReference type="NCBI Taxonomy" id="3824"/>
    <lineage>
        <taxon>Eukaryota</taxon>
        <taxon>Viridiplantae</taxon>
        <taxon>Streptophyta</taxon>
        <taxon>Embryophyta</taxon>
        <taxon>Tracheophyta</taxon>
        <taxon>Spermatophyta</taxon>
        <taxon>Magnoliopsida</taxon>
        <taxon>eudicotyledons</taxon>
        <taxon>Gunneridae</taxon>
        <taxon>Pentapetalae</taxon>
        <taxon>rosids</taxon>
        <taxon>fabids</taxon>
        <taxon>Fabales</taxon>
        <taxon>Fabaceae</taxon>
        <taxon>Papilionoideae</taxon>
        <taxon>50 kb inversion clade</taxon>
        <taxon>NPAAA clade</taxon>
        <taxon>indigoferoid/millettioid clade</taxon>
        <taxon>Phaseoleae</taxon>
        <taxon>Canavalia</taxon>
    </lineage>
</organism>
<gene>
    <name evidence="1" type="ORF">VNO77_27360</name>
</gene>
<evidence type="ECO:0000313" key="2">
    <source>
        <dbReference type="Proteomes" id="UP001367508"/>
    </source>
</evidence>
<dbReference type="AlphaFoldDB" id="A0AAN9KX44"/>
<keyword evidence="2" id="KW-1185">Reference proteome</keyword>
<reference evidence="1 2" key="1">
    <citation type="submission" date="2024-01" db="EMBL/GenBank/DDBJ databases">
        <title>The genomes of 5 underutilized Papilionoideae crops provide insights into root nodulation and disease resistanc.</title>
        <authorList>
            <person name="Jiang F."/>
        </authorList>
    </citation>
    <scope>NUCLEOTIDE SEQUENCE [LARGE SCALE GENOMIC DNA]</scope>
    <source>
        <strain evidence="1">LVBAO_FW01</strain>
        <tissue evidence="1">Leaves</tissue>
    </source>
</reference>
<dbReference type="EMBL" id="JAYMYQ010000006">
    <property type="protein sequence ID" value="KAK7323863.1"/>
    <property type="molecule type" value="Genomic_DNA"/>
</dbReference>